<dbReference type="STRING" id="1321606.SAMD00020551_0062"/>
<evidence type="ECO:0000256" key="1">
    <source>
        <dbReference type="SAM" id="MobiDB-lite"/>
    </source>
</evidence>
<dbReference type="Proteomes" id="UP000031014">
    <property type="component" value="Unassembled WGS sequence"/>
</dbReference>
<proteinExistence type="predicted"/>
<evidence type="ECO:0000313" key="2">
    <source>
        <dbReference type="EMBL" id="GAM11944.1"/>
    </source>
</evidence>
<evidence type="ECO:0000313" key="3">
    <source>
        <dbReference type="Proteomes" id="UP000031014"/>
    </source>
</evidence>
<accession>A0A0A8WYD6</accession>
<feature type="region of interest" description="Disordered" evidence="1">
    <location>
        <begin position="1"/>
        <end position="26"/>
    </location>
</feature>
<keyword evidence="3" id="KW-1185">Reference proteome</keyword>
<organism evidence="2 3">
    <name type="scientific">Mesobacillus selenatarsenatis (strain DSM 18680 / JCM 14380 / FERM P-15431 / SF-1)</name>
    <dbReference type="NCBI Taxonomy" id="1321606"/>
    <lineage>
        <taxon>Bacteria</taxon>
        <taxon>Bacillati</taxon>
        <taxon>Bacillota</taxon>
        <taxon>Bacilli</taxon>
        <taxon>Bacillales</taxon>
        <taxon>Bacillaceae</taxon>
        <taxon>Mesobacillus</taxon>
    </lineage>
</organism>
<reference evidence="2 3" key="1">
    <citation type="submission" date="2013-06" db="EMBL/GenBank/DDBJ databases">
        <title>Whole genome shotgun sequence of Bacillus selenatarsenatis SF-1.</title>
        <authorList>
            <person name="Kuroda M."/>
            <person name="Sei K."/>
            <person name="Yamashita M."/>
            <person name="Ike M."/>
        </authorList>
    </citation>
    <scope>NUCLEOTIDE SEQUENCE [LARGE SCALE GENOMIC DNA]</scope>
    <source>
        <strain evidence="2 3">SF-1</strain>
    </source>
</reference>
<name>A0A0A8WYD6_MESS1</name>
<dbReference type="AlphaFoldDB" id="A0A0A8WYD6"/>
<gene>
    <name evidence="2" type="ORF">SAMD00020551_0062</name>
</gene>
<protein>
    <submittedName>
        <fullName evidence="2">Uncharacterized protein</fullName>
    </submittedName>
</protein>
<sequence length="65" mass="7064">MTSLGGPKRLEGLGAGAGQIEKRKRLGQTRQSLELDTILRARSLYFKTRKEAALTAALLGKIINP</sequence>
<comment type="caution">
    <text evidence="2">The sequence shown here is derived from an EMBL/GenBank/DDBJ whole genome shotgun (WGS) entry which is preliminary data.</text>
</comment>
<dbReference type="EMBL" id="BASE01000003">
    <property type="protein sequence ID" value="GAM11944.1"/>
    <property type="molecule type" value="Genomic_DNA"/>
</dbReference>